<dbReference type="Proteomes" id="UP000462931">
    <property type="component" value="Unassembled WGS sequence"/>
</dbReference>
<dbReference type="EMBL" id="WKJI01000004">
    <property type="protein sequence ID" value="MRX48364.1"/>
    <property type="molecule type" value="Genomic_DNA"/>
</dbReference>
<reference evidence="1 2" key="1">
    <citation type="submission" date="2019-11" db="EMBL/GenBank/DDBJ databases">
        <authorList>
            <person name="Cheng Q."/>
            <person name="Yang Z."/>
        </authorList>
    </citation>
    <scope>NUCLEOTIDE SEQUENCE [LARGE SCALE GENOMIC DNA]</scope>
    <source>
        <strain evidence="1 2">HX-22-1</strain>
    </source>
</reference>
<gene>
    <name evidence="1" type="ORF">GJJ64_14285</name>
</gene>
<comment type="caution">
    <text evidence="1">The sequence shown here is derived from an EMBL/GenBank/DDBJ whole genome shotgun (WGS) entry which is preliminary data.</text>
</comment>
<name>A0A7K0FQW6_9SPHI</name>
<sequence>MWQEINDKSWQEEISLLNLSVFFQREYLTTIANVYNLKVNYYRYIKKGNTIAVIAFFSNRKKIITPEGFSYTPYYIIENLSEQVFFEINNSLINLFKKNYNRIFLKFESNIFDIRPFIWNSFRIQVKYTHIKNNNLSSHPSVLKNLKKEIIKTYSFKVEEPNDNSINLNLKFLQEIGSSIKHCKKYNDLLKGWGDLGFLKAFNVYKEGYLICSNLVLVDLKSKKAYTILLNKAGVAERYAHTYLYQSIVDWCLKNDIYYIDFCGANMQNISLFKSYYNTQLEIYFKVSYHSSLSKLNGLGGKLFMMLYKIKNTISDIIKNNRES</sequence>
<accession>A0A7K0FQW6</accession>
<evidence type="ECO:0000313" key="2">
    <source>
        <dbReference type="Proteomes" id="UP000462931"/>
    </source>
</evidence>
<dbReference type="RefSeq" id="WP_154288449.1">
    <property type="nucleotide sequence ID" value="NZ_WKJI01000004.1"/>
</dbReference>
<protein>
    <submittedName>
        <fullName evidence="1">Uncharacterized protein</fullName>
    </submittedName>
</protein>
<dbReference type="AlphaFoldDB" id="A0A7K0FQW6"/>
<evidence type="ECO:0000313" key="1">
    <source>
        <dbReference type="EMBL" id="MRX48364.1"/>
    </source>
</evidence>
<keyword evidence="2" id="KW-1185">Reference proteome</keyword>
<organism evidence="1 2">
    <name type="scientific">Pedobacter puniceum</name>
    <dbReference type="NCBI Taxonomy" id="2666136"/>
    <lineage>
        <taxon>Bacteria</taxon>
        <taxon>Pseudomonadati</taxon>
        <taxon>Bacteroidota</taxon>
        <taxon>Sphingobacteriia</taxon>
        <taxon>Sphingobacteriales</taxon>
        <taxon>Sphingobacteriaceae</taxon>
        <taxon>Pedobacter</taxon>
    </lineage>
</organism>
<proteinExistence type="predicted"/>